<dbReference type="PANTHER" id="PTHR10039:SF14">
    <property type="entry name" value="NACHT DOMAIN-CONTAINING PROTEIN"/>
    <property type="match status" value="1"/>
</dbReference>
<dbReference type="Gene3D" id="3.40.50.300">
    <property type="entry name" value="P-loop containing nucleotide triphosphate hydrolases"/>
    <property type="match status" value="1"/>
</dbReference>
<dbReference type="Proteomes" id="UP000807342">
    <property type="component" value="Unassembled WGS sequence"/>
</dbReference>
<proteinExistence type="predicted"/>
<reference evidence="3" key="1">
    <citation type="submission" date="2020-11" db="EMBL/GenBank/DDBJ databases">
        <authorList>
            <consortium name="DOE Joint Genome Institute"/>
            <person name="Ahrendt S."/>
            <person name="Riley R."/>
            <person name="Andreopoulos W."/>
            <person name="Labutti K."/>
            <person name="Pangilinan J."/>
            <person name="Ruiz-Duenas F.J."/>
            <person name="Barrasa J.M."/>
            <person name="Sanchez-Garcia M."/>
            <person name="Camarero S."/>
            <person name="Miyauchi S."/>
            <person name="Serrano A."/>
            <person name="Linde D."/>
            <person name="Babiker R."/>
            <person name="Drula E."/>
            <person name="Ayuso-Fernandez I."/>
            <person name="Pacheco R."/>
            <person name="Padilla G."/>
            <person name="Ferreira P."/>
            <person name="Barriuso J."/>
            <person name="Kellner H."/>
            <person name="Castanera R."/>
            <person name="Alfaro M."/>
            <person name="Ramirez L."/>
            <person name="Pisabarro A.G."/>
            <person name="Kuo A."/>
            <person name="Tritt A."/>
            <person name="Lipzen A."/>
            <person name="He G."/>
            <person name="Yan M."/>
            <person name="Ng V."/>
            <person name="Cullen D."/>
            <person name="Martin F."/>
            <person name="Rosso M.-N."/>
            <person name="Henrissat B."/>
            <person name="Hibbett D."/>
            <person name="Martinez A.T."/>
            <person name="Grigoriev I.V."/>
        </authorList>
    </citation>
    <scope>NUCLEOTIDE SEQUENCE</scope>
    <source>
        <strain evidence="3">MF-IS2</strain>
    </source>
</reference>
<evidence type="ECO:0000313" key="3">
    <source>
        <dbReference type="EMBL" id="KAF9440025.1"/>
    </source>
</evidence>
<evidence type="ECO:0000313" key="4">
    <source>
        <dbReference type="Proteomes" id="UP000807342"/>
    </source>
</evidence>
<organism evidence="3 4">
    <name type="scientific">Macrolepiota fuliginosa MF-IS2</name>
    <dbReference type="NCBI Taxonomy" id="1400762"/>
    <lineage>
        <taxon>Eukaryota</taxon>
        <taxon>Fungi</taxon>
        <taxon>Dikarya</taxon>
        <taxon>Basidiomycota</taxon>
        <taxon>Agaricomycotina</taxon>
        <taxon>Agaricomycetes</taxon>
        <taxon>Agaricomycetidae</taxon>
        <taxon>Agaricales</taxon>
        <taxon>Agaricineae</taxon>
        <taxon>Agaricaceae</taxon>
        <taxon>Macrolepiota</taxon>
    </lineage>
</organism>
<keyword evidence="1" id="KW-0677">Repeat</keyword>
<dbReference type="InterPro" id="IPR027417">
    <property type="entry name" value="P-loop_NTPase"/>
</dbReference>
<comment type="caution">
    <text evidence="3">The sequence shown here is derived from an EMBL/GenBank/DDBJ whole genome shotgun (WGS) entry which is preliminary data.</text>
</comment>
<gene>
    <name evidence="3" type="ORF">P691DRAFT_740246</name>
</gene>
<dbReference type="InterPro" id="IPR056884">
    <property type="entry name" value="NPHP3-like_N"/>
</dbReference>
<dbReference type="AlphaFoldDB" id="A0A9P5WXB5"/>
<dbReference type="PANTHER" id="PTHR10039">
    <property type="entry name" value="AMELOGENIN"/>
    <property type="match status" value="1"/>
</dbReference>
<feature type="domain" description="Nephrocystin 3-like N-terminal" evidence="2">
    <location>
        <begin position="149"/>
        <end position="298"/>
    </location>
</feature>
<accession>A0A9P5WXB5</accession>
<keyword evidence="4" id="KW-1185">Reference proteome</keyword>
<sequence length="568" mass="64078">MDWLYHILPRASDFIESYASELNKGEEELTLPEQGIIKPSSTPLKGPHAVTSQLKHSREVHHVCEPRKLSPGHILGNTLPVLCRAEGADSLFNNGRDNQRPQNITILRDMLRHALPGARYNSLARDPPPRCLPGTRVHILEDIDTRIRDKDARIIWLRGPAGSGKSAIMQTLAEVQSSRTVLATLFLSRDHECNDPKKILISLAYSFAILNPTYCQLIEERINLDPDFLSLCMDEQFKCLFVEPFMHHIVQDAQRWVIVLDGLGECRGEADQCRIVDLIRNSIHLHPQSPLLWIISSRPDTHMMASFSRVKDCVAGFWEQEIPIDSLDASEDVNRFLHTEFAKIRELHCDSMPAPPSIWPSDEEFLQLSQLSSGFFGFAFSAMKHVASANPISRLQHILSSSCPLDPLDLMYTQIMSKIPSDVLSNAKEILGFYALHRTSSPVYHSSPNDNRGVGFLTLCNILQMQKHSAYAALRQLSSVLIIPSPMTAKGLGIKFVHPSFLQFLEDPARSGSYNVGLDKQLTRLWNCYLRILRQYKKAGCTPVISYLHLILLNHKSVQRYRPALATA</sequence>
<protein>
    <recommendedName>
        <fullName evidence="2">Nephrocystin 3-like N-terminal domain-containing protein</fullName>
    </recommendedName>
</protein>
<dbReference type="EMBL" id="MU152988">
    <property type="protein sequence ID" value="KAF9440025.1"/>
    <property type="molecule type" value="Genomic_DNA"/>
</dbReference>
<evidence type="ECO:0000256" key="1">
    <source>
        <dbReference type="ARBA" id="ARBA00022737"/>
    </source>
</evidence>
<dbReference type="SUPFAM" id="SSF52540">
    <property type="entry name" value="P-loop containing nucleoside triphosphate hydrolases"/>
    <property type="match status" value="1"/>
</dbReference>
<evidence type="ECO:0000259" key="2">
    <source>
        <dbReference type="Pfam" id="PF24883"/>
    </source>
</evidence>
<name>A0A9P5WXB5_9AGAR</name>
<dbReference type="CDD" id="cd02019">
    <property type="entry name" value="NK"/>
    <property type="match status" value="1"/>
</dbReference>
<dbReference type="OrthoDB" id="163438at2759"/>
<dbReference type="Pfam" id="PF24883">
    <property type="entry name" value="NPHP3_N"/>
    <property type="match status" value="1"/>
</dbReference>